<feature type="transmembrane region" description="Helical" evidence="6">
    <location>
        <begin position="228"/>
        <end position="247"/>
    </location>
</feature>
<accession>A0A1W2AKX7</accession>
<dbReference type="PANTHER" id="PTHR47053:SF1">
    <property type="entry name" value="MUREIN DD-ENDOPEPTIDASE MEPH-RELATED"/>
    <property type="match status" value="1"/>
</dbReference>
<dbReference type="CDD" id="cd12797">
    <property type="entry name" value="M23_peptidase"/>
    <property type="match status" value="1"/>
</dbReference>
<keyword evidence="6" id="KW-1133">Transmembrane helix</keyword>
<dbReference type="PROSITE" id="PS51935">
    <property type="entry name" value="NLPC_P60"/>
    <property type="match status" value="1"/>
</dbReference>
<dbReference type="AlphaFoldDB" id="A0A1W2AKX7"/>
<reference evidence="8 9" key="1">
    <citation type="submission" date="2017-04" db="EMBL/GenBank/DDBJ databases">
        <authorList>
            <person name="Afonso C.L."/>
            <person name="Miller P.J."/>
            <person name="Scott M.A."/>
            <person name="Spackman E."/>
            <person name="Goraichik I."/>
            <person name="Dimitrov K.M."/>
            <person name="Suarez D.L."/>
            <person name="Swayne D.E."/>
        </authorList>
    </citation>
    <scope>NUCLEOTIDE SEQUENCE [LARGE SCALE GENOMIC DNA]</scope>
    <source>
        <strain evidence="8 9">DSM 12816</strain>
    </source>
</reference>
<proteinExistence type="inferred from homology"/>
<evidence type="ECO:0000256" key="5">
    <source>
        <dbReference type="SAM" id="MobiDB-lite"/>
    </source>
</evidence>
<dbReference type="SUPFAM" id="SSF54001">
    <property type="entry name" value="Cysteine proteinases"/>
    <property type="match status" value="1"/>
</dbReference>
<sequence length="717" mass="79584">MSAKKAKRTVTRLQFTEEEHSSPELQKATQKVDKAANKLEKAAKKGKAESLGTHEASISFGPMKKPVKLQFEELQVKKTPSTLKSAAAALPAAEVHRQIARSEDDNVGVEAAHRLEGTAEGTVRAAQNAHRSHALKAERKSLKAEKKLDQANISLLQKQAAREQPLFSTNPISRWQQKQAIKKEYAAAKAGKGVDTVQKTAQTIVKTAKKAKEALEKAAAFVARHSKVFLGIIGIFFVVMLILNTFASCSQMAVGGLNAFLTTSYTASDEDITAADLEYTRLEAELQYDLLNIERDYPGFDEYRYTIDPIGHDPHELIAYLTARFEDFTYAEVEAELRSLFSSMYNLSITETVEVRYRTETRYRTYTVTDPETGEIRTIRESYEVEVPYNFYILNINLSSQSLYSVVYPRMNADQREMYLVYMDTKGNKQYFGNPFTFNWPSHVTSLYGWRVHPITDRLQIHRGLDLGVALGTPIQSIHDGEVVRVGYDASGYGNYVVIADKDGYRSTYAHCSSILVTEGQSVLRGQAIAKAGSTGASTGSHLHLELTLNGQYLNPYFFIEGTDPYTPPAVGATNGAYTDYDIPPEALSDPTFAALIKEAEKYLGYPYVWGGSTPSTSFDCSGFVCWVFNNSGVYPLSRTTAQGIFDQCAIIPPSEAKPGDIVFFTGTYDSIGPVSHVAIYVGDGMMIHAGNPIQYASMNTSYFQSHFYAFGRLPRR</sequence>
<keyword evidence="4" id="KW-0788">Thiol protease</keyword>
<keyword evidence="3 8" id="KW-0378">Hydrolase</keyword>
<evidence type="ECO:0000256" key="2">
    <source>
        <dbReference type="ARBA" id="ARBA00022670"/>
    </source>
</evidence>
<gene>
    <name evidence="8" type="ORF">SAMN02745168_1805</name>
</gene>
<dbReference type="Gene3D" id="2.70.70.10">
    <property type="entry name" value="Glucose Permease (Domain IIA)"/>
    <property type="match status" value="1"/>
</dbReference>
<dbReference type="PANTHER" id="PTHR47053">
    <property type="entry name" value="MUREIN DD-ENDOPEPTIDASE MEPH-RELATED"/>
    <property type="match status" value="1"/>
</dbReference>
<dbReference type="Proteomes" id="UP000192790">
    <property type="component" value="Unassembled WGS sequence"/>
</dbReference>
<keyword evidence="6" id="KW-0472">Membrane</keyword>
<dbReference type="EMBL" id="FWXW01000004">
    <property type="protein sequence ID" value="SMC61336.1"/>
    <property type="molecule type" value="Genomic_DNA"/>
</dbReference>
<keyword evidence="9" id="KW-1185">Reference proteome</keyword>
<feature type="compositionally biased region" description="Basic and acidic residues" evidence="5">
    <location>
        <begin position="30"/>
        <end position="48"/>
    </location>
</feature>
<organism evidence="8 9">
    <name type="scientific">Papillibacter cinnamivorans DSM 12816</name>
    <dbReference type="NCBI Taxonomy" id="1122930"/>
    <lineage>
        <taxon>Bacteria</taxon>
        <taxon>Bacillati</taxon>
        <taxon>Bacillota</taxon>
        <taxon>Clostridia</taxon>
        <taxon>Eubacteriales</taxon>
        <taxon>Oscillospiraceae</taxon>
        <taxon>Papillibacter</taxon>
    </lineage>
</organism>
<evidence type="ECO:0000256" key="3">
    <source>
        <dbReference type="ARBA" id="ARBA00022801"/>
    </source>
</evidence>
<protein>
    <submittedName>
        <fullName evidence="8">Murein DD-endopeptidase MepM and murein hydrolase activator NlpD, contain LysM domain</fullName>
    </submittedName>
</protein>
<comment type="similarity">
    <text evidence="1">Belongs to the peptidase C40 family.</text>
</comment>
<feature type="compositionally biased region" description="Basic residues" evidence="5">
    <location>
        <begin position="1"/>
        <end position="10"/>
    </location>
</feature>
<dbReference type="STRING" id="1122930.SAMN02745168_1805"/>
<evidence type="ECO:0000256" key="1">
    <source>
        <dbReference type="ARBA" id="ARBA00007074"/>
    </source>
</evidence>
<dbReference type="GO" id="GO:0008234">
    <property type="term" value="F:cysteine-type peptidase activity"/>
    <property type="evidence" value="ECO:0007669"/>
    <property type="project" value="UniProtKB-KW"/>
</dbReference>
<dbReference type="OrthoDB" id="9812962at2"/>
<evidence type="ECO:0000259" key="7">
    <source>
        <dbReference type="PROSITE" id="PS51935"/>
    </source>
</evidence>
<name>A0A1W2AKX7_9FIRM</name>
<evidence type="ECO:0000313" key="9">
    <source>
        <dbReference type="Proteomes" id="UP000192790"/>
    </source>
</evidence>
<evidence type="ECO:0000256" key="6">
    <source>
        <dbReference type="SAM" id="Phobius"/>
    </source>
</evidence>
<dbReference type="InterPro" id="IPR051202">
    <property type="entry name" value="Peptidase_C40"/>
</dbReference>
<keyword evidence="2" id="KW-0645">Protease</keyword>
<feature type="domain" description="NlpC/P60" evidence="7">
    <location>
        <begin position="590"/>
        <end position="715"/>
    </location>
</feature>
<feature type="region of interest" description="Disordered" evidence="5">
    <location>
        <begin position="1"/>
        <end position="59"/>
    </location>
</feature>
<evidence type="ECO:0000313" key="8">
    <source>
        <dbReference type="EMBL" id="SMC61336.1"/>
    </source>
</evidence>
<dbReference type="InterPro" id="IPR016047">
    <property type="entry name" value="M23ase_b-sheet_dom"/>
</dbReference>
<dbReference type="SUPFAM" id="SSF51261">
    <property type="entry name" value="Duplicated hybrid motif"/>
    <property type="match status" value="1"/>
</dbReference>
<keyword evidence="6" id="KW-0812">Transmembrane</keyword>
<dbReference type="InterPro" id="IPR038765">
    <property type="entry name" value="Papain-like_cys_pep_sf"/>
</dbReference>
<dbReference type="InterPro" id="IPR011055">
    <property type="entry name" value="Dup_hybrid_motif"/>
</dbReference>
<dbReference type="Pfam" id="PF01551">
    <property type="entry name" value="Peptidase_M23"/>
    <property type="match status" value="1"/>
</dbReference>
<dbReference type="RefSeq" id="WP_084234492.1">
    <property type="nucleotide sequence ID" value="NZ_FWXW01000004.1"/>
</dbReference>
<dbReference type="NCBIfam" id="NF045974">
    <property type="entry name" value="conju_CD1108"/>
    <property type="match status" value="1"/>
</dbReference>
<dbReference type="Pfam" id="PF00877">
    <property type="entry name" value="NLPC_P60"/>
    <property type="match status" value="1"/>
</dbReference>
<evidence type="ECO:0000256" key="4">
    <source>
        <dbReference type="ARBA" id="ARBA00022807"/>
    </source>
</evidence>
<dbReference type="GO" id="GO:0006508">
    <property type="term" value="P:proteolysis"/>
    <property type="evidence" value="ECO:0007669"/>
    <property type="project" value="UniProtKB-KW"/>
</dbReference>
<dbReference type="Gene3D" id="3.90.1720.10">
    <property type="entry name" value="endopeptidase domain like (from Nostoc punctiforme)"/>
    <property type="match status" value="1"/>
</dbReference>
<dbReference type="InterPro" id="IPR000064">
    <property type="entry name" value="NLP_P60_dom"/>
</dbReference>